<dbReference type="InterPro" id="IPR006201">
    <property type="entry name" value="Neur_channel"/>
</dbReference>
<comment type="caution">
    <text evidence="14">The sequence shown here is derived from an EMBL/GenBank/DDBJ whole genome shotgun (WGS) entry which is preliminary data.</text>
</comment>
<keyword evidence="7 11" id="KW-1133">Transmembrane helix</keyword>
<evidence type="ECO:0000256" key="11">
    <source>
        <dbReference type="RuleBase" id="RU000687"/>
    </source>
</evidence>
<keyword evidence="9 11" id="KW-0472">Membrane</keyword>
<sequence length="358" mass="41168">MGAPQHSDDKLTEGEQLDGIAMTKYWIGICKFFSLLSLSLAQCETGFPAKPQKKASNSSMRLAEYLATEYDNTVRPNCESGKPTEVHIDIYVESFGNIVEMDMEFSLFLYFRQMWVDDRIAKSVKSNILLQRELITYLWFPDPYCYNAKKSDLMLPDTDVHSVVRIDQDGHIFYSRSVHILASCELDLHEFPMDTQLCKITFGSYGHTDSDILMKWTNPTIEIGNKQMAQFSVGDAILSTKVNSYSTVTFPFKRRMGYYIIQVYIPCVFLVMLSWMVFWMRPDDSASRLTVGITTILTIVFLLGYTNGMLPKVSYVKGMDWYLMVSFTIIFLSLLECIVADRLWRTSKAKKTQKEKSI</sequence>
<evidence type="ECO:0000256" key="10">
    <source>
        <dbReference type="ARBA" id="ARBA00023303"/>
    </source>
</evidence>
<reference evidence="14" key="2">
    <citation type="journal article" date="2023" name="Science">
        <title>Genomic signatures of disease resistance in endangered staghorn corals.</title>
        <authorList>
            <person name="Vollmer S.V."/>
            <person name="Selwyn J.D."/>
            <person name="Despard B.A."/>
            <person name="Roesel C.L."/>
        </authorList>
    </citation>
    <scope>NUCLEOTIDE SEQUENCE</scope>
    <source>
        <strain evidence="14">K2</strain>
    </source>
</reference>
<evidence type="ECO:0000256" key="5">
    <source>
        <dbReference type="ARBA" id="ARBA00022692"/>
    </source>
</evidence>
<evidence type="ECO:0000256" key="7">
    <source>
        <dbReference type="ARBA" id="ARBA00022989"/>
    </source>
</evidence>
<name>A0AAD9Q9Y9_ACRCE</name>
<dbReference type="GO" id="GO:0005230">
    <property type="term" value="F:extracellular ligand-gated monoatomic ion channel activity"/>
    <property type="evidence" value="ECO:0007669"/>
    <property type="project" value="InterPro"/>
</dbReference>
<dbReference type="EMBL" id="JARQWQ010000051">
    <property type="protein sequence ID" value="KAK2557091.1"/>
    <property type="molecule type" value="Genomic_DNA"/>
</dbReference>
<evidence type="ECO:0000259" key="12">
    <source>
        <dbReference type="Pfam" id="PF02931"/>
    </source>
</evidence>
<organism evidence="14 15">
    <name type="scientific">Acropora cervicornis</name>
    <name type="common">Staghorn coral</name>
    <dbReference type="NCBI Taxonomy" id="6130"/>
    <lineage>
        <taxon>Eukaryota</taxon>
        <taxon>Metazoa</taxon>
        <taxon>Cnidaria</taxon>
        <taxon>Anthozoa</taxon>
        <taxon>Hexacorallia</taxon>
        <taxon>Scleractinia</taxon>
        <taxon>Astrocoeniina</taxon>
        <taxon>Acroporidae</taxon>
        <taxon>Acropora</taxon>
    </lineage>
</organism>
<keyword evidence="3 11" id="KW-0813">Transport</keyword>
<keyword evidence="8 11" id="KW-0406">Ion transport</keyword>
<dbReference type="Gene3D" id="2.70.170.10">
    <property type="entry name" value="Neurotransmitter-gated ion-channel ligand-binding domain"/>
    <property type="match status" value="1"/>
</dbReference>
<dbReference type="AlphaFoldDB" id="A0AAD9Q9Y9"/>
<dbReference type="InterPro" id="IPR006028">
    <property type="entry name" value="GABAA/Glycine_rcpt"/>
</dbReference>
<feature type="transmembrane region" description="Helical" evidence="11">
    <location>
        <begin position="321"/>
        <end position="344"/>
    </location>
</feature>
<accession>A0AAD9Q9Y9</accession>
<evidence type="ECO:0000256" key="9">
    <source>
        <dbReference type="ARBA" id="ARBA00023136"/>
    </source>
</evidence>
<dbReference type="InterPro" id="IPR006202">
    <property type="entry name" value="Neur_chan_lig-bd"/>
</dbReference>
<dbReference type="Gene3D" id="1.20.58.390">
    <property type="entry name" value="Neurotransmitter-gated ion-channel transmembrane domain"/>
    <property type="match status" value="1"/>
</dbReference>
<evidence type="ECO:0000256" key="2">
    <source>
        <dbReference type="ARBA" id="ARBA00004236"/>
    </source>
</evidence>
<dbReference type="InterPro" id="IPR018000">
    <property type="entry name" value="Neurotransmitter_ion_chnl_CS"/>
</dbReference>
<evidence type="ECO:0000256" key="6">
    <source>
        <dbReference type="ARBA" id="ARBA00022729"/>
    </source>
</evidence>
<comment type="similarity">
    <text evidence="11">Belongs to the ligand-gated ion channel (TC 1.A.9) family.</text>
</comment>
<proteinExistence type="inferred from homology"/>
<evidence type="ECO:0000313" key="14">
    <source>
        <dbReference type="EMBL" id="KAK2557091.1"/>
    </source>
</evidence>
<keyword evidence="4" id="KW-1003">Cell membrane</keyword>
<evidence type="ECO:0000256" key="1">
    <source>
        <dbReference type="ARBA" id="ARBA00004141"/>
    </source>
</evidence>
<dbReference type="FunFam" id="2.70.170.10:FF:000045">
    <property type="entry name" value="Predicted protein"/>
    <property type="match status" value="1"/>
</dbReference>
<evidence type="ECO:0000256" key="4">
    <source>
        <dbReference type="ARBA" id="ARBA00022475"/>
    </source>
</evidence>
<evidence type="ECO:0000256" key="3">
    <source>
        <dbReference type="ARBA" id="ARBA00022448"/>
    </source>
</evidence>
<comment type="caution">
    <text evidence="11">Lacks conserved residue(s) required for the propagation of feature annotation.</text>
</comment>
<dbReference type="PRINTS" id="PR00253">
    <property type="entry name" value="GABAARECEPTR"/>
</dbReference>
<dbReference type="InterPro" id="IPR006029">
    <property type="entry name" value="Neurotrans-gated_channel_TM"/>
</dbReference>
<dbReference type="InterPro" id="IPR038050">
    <property type="entry name" value="Neuro_actylchol_rec"/>
</dbReference>
<reference evidence="14" key="1">
    <citation type="journal article" date="2023" name="G3 (Bethesda)">
        <title>Whole genome assembly and annotation of the endangered Caribbean coral Acropora cervicornis.</title>
        <authorList>
            <person name="Selwyn J.D."/>
            <person name="Vollmer S.V."/>
        </authorList>
    </citation>
    <scope>NUCLEOTIDE SEQUENCE</scope>
    <source>
        <strain evidence="14">K2</strain>
    </source>
</reference>
<dbReference type="Pfam" id="PF02932">
    <property type="entry name" value="Neur_chan_memb"/>
    <property type="match status" value="1"/>
</dbReference>
<evidence type="ECO:0000313" key="15">
    <source>
        <dbReference type="Proteomes" id="UP001249851"/>
    </source>
</evidence>
<keyword evidence="14" id="KW-0675">Receptor</keyword>
<dbReference type="GO" id="GO:0004888">
    <property type="term" value="F:transmembrane signaling receptor activity"/>
    <property type="evidence" value="ECO:0007669"/>
    <property type="project" value="InterPro"/>
</dbReference>
<evidence type="ECO:0000259" key="13">
    <source>
        <dbReference type="Pfam" id="PF02932"/>
    </source>
</evidence>
<dbReference type="PROSITE" id="PS00236">
    <property type="entry name" value="NEUROTR_ION_CHANNEL"/>
    <property type="match status" value="1"/>
</dbReference>
<dbReference type="SUPFAM" id="SSF63712">
    <property type="entry name" value="Nicotinic receptor ligand binding domain-like"/>
    <property type="match status" value="1"/>
</dbReference>
<protein>
    <submittedName>
        <fullName evidence="14">Gamma-aminobutyric acid receptor subunit gamma-2</fullName>
    </submittedName>
</protein>
<feature type="transmembrane region" description="Helical" evidence="11">
    <location>
        <begin position="256"/>
        <end position="277"/>
    </location>
</feature>
<keyword evidence="5 11" id="KW-0812">Transmembrane</keyword>
<dbReference type="PANTHER" id="PTHR18945">
    <property type="entry name" value="NEUROTRANSMITTER GATED ION CHANNEL"/>
    <property type="match status" value="1"/>
</dbReference>
<gene>
    <name evidence="14" type="ORF">P5673_020562</name>
</gene>
<feature type="domain" description="Neurotransmitter-gated ion-channel transmembrane" evidence="13">
    <location>
        <begin position="263"/>
        <end position="355"/>
    </location>
</feature>
<keyword evidence="6" id="KW-0732">Signal</keyword>
<dbReference type="Pfam" id="PF02931">
    <property type="entry name" value="Neur_chan_LBD"/>
    <property type="match status" value="1"/>
</dbReference>
<dbReference type="InterPro" id="IPR036719">
    <property type="entry name" value="Neuro-gated_channel_TM_sf"/>
</dbReference>
<comment type="subcellular location">
    <subcellularLocation>
        <location evidence="2">Cell membrane</location>
    </subcellularLocation>
    <subcellularLocation>
        <location evidence="1">Membrane</location>
        <topology evidence="1">Multi-pass membrane protein</topology>
    </subcellularLocation>
</comment>
<dbReference type="InterPro" id="IPR036734">
    <property type="entry name" value="Neur_chan_lig-bd_sf"/>
</dbReference>
<dbReference type="GO" id="GO:0005886">
    <property type="term" value="C:plasma membrane"/>
    <property type="evidence" value="ECO:0007669"/>
    <property type="project" value="UniProtKB-SubCell"/>
</dbReference>
<dbReference type="CDD" id="cd19049">
    <property type="entry name" value="LGIC_TM_anion"/>
    <property type="match status" value="1"/>
</dbReference>
<evidence type="ECO:0000256" key="8">
    <source>
        <dbReference type="ARBA" id="ARBA00023065"/>
    </source>
</evidence>
<keyword evidence="15" id="KW-1185">Reference proteome</keyword>
<keyword evidence="10 11" id="KW-0407">Ion channel</keyword>
<dbReference type="PRINTS" id="PR00252">
    <property type="entry name" value="NRIONCHANNEL"/>
</dbReference>
<feature type="domain" description="Neurotransmitter-gated ion-channel ligand-binding" evidence="12">
    <location>
        <begin position="61"/>
        <end position="235"/>
    </location>
</feature>
<dbReference type="Proteomes" id="UP001249851">
    <property type="component" value="Unassembled WGS sequence"/>
</dbReference>
<feature type="transmembrane region" description="Helical" evidence="11">
    <location>
        <begin position="289"/>
        <end position="309"/>
    </location>
</feature>
<dbReference type="SUPFAM" id="SSF90112">
    <property type="entry name" value="Neurotransmitter-gated ion-channel transmembrane pore"/>
    <property type="match status" value="1"/>
</dbReference>